<dbReference type="AlphaFoldDB" id="A0A183J1W9"/>
<proteinExistence type="predicted"/>
<dbReference type="SMART" id="SM00594">
    <property type="entry name" value="UAS"/>
    <property type="match status" value="1"/>
</dbReference>
<accession>A0A183J1W9</accession>
<dbReference type="SUPFAM" id="SSF52833">
    <property type="entry name" value="Thioredoxin-like"/>
    <property type="match status" value="1"/>
</dbReference>
<evidence type="ECO:0000256" key="2">
    <source>
        <dbReference type="SAM" id="MobiDB-lite"/>
    </source>
</evidence>
<dbReference type="EMBL" id="UZAM01013282">
    <property type="protein sequence ID" value="VDP26808.1"/>
    <property type="molecule type" value="Genomic_DNA"/>
</dbReference>
<dbReference type="PANTHER" id="PTHR23322">
    <property type="entry name" value="FAS-ASSOCIATED PROTEIN"/>
    <property type="match status" value="1"/>
</dbReference>
<reference evidence="6" key="1">
    <citation type="submission" date="2016-06" db="UniProtKB">
        <authorList>
            <consortium name="WormBaseParasite"/>
        </authorList>
    </citation>
    <scope>IDENTIFICATION</scope>
</reference>
<feature type="region of interest" description="Disordered" evidence="2">
    <location>
        <begin position="158"/>
        <end position="199"/>
    </location>
</feature>
<evidence type="ECO:0000256" key="1">
    <source>
        <dbReference type="ARBA" id="ARBA00023054"/>
    </source>
</evidence>
<feature type="compositionally biased region" description="Basic and acidic residues" evidence="2">
    <location>
        <begin position="158"/>
        <end position="186"/>
    </location>
</feature>
<evidence type="ECO:0000259" key="3">
    <source>
        <dbReference type="PROSITE" id="PS50033"/>
    </source>
</evidence>
<dbReference type="WBParaSite" id="SBAD_0001021801-mRNA-1">
    <property type="protein sequence ID" value="SBAD_0001021801-mRNA-1"/>
    <property type="gene ID" value="SBAD_0001021801"/>
</dbReference>
<dbReference type="InterPro" id="IPR036249">
    <property type="entry name" value="Thioredoxin-like_sf"/>
</dbReference>
<name>A0A183J1W9_9BILA</name>
<keyword evidence="5" id="KW-1185">Reference proteome</keyword>
<dbReference type="SUPFAM" id="SSF54236">
    <property type="entry name" value="Ubiquitin-like"/>
    <property type="match status" value="1"/>
</dbReference>
<dbReference type="Gene3D" id="3.40.30.10">
    <property type="entry name" value="Glutaredoxin"/>
    <property type="match status" value="1"/>
</dbReference>
<keyword evidence="1" id="KW-0175">Coiled coil</keyword>
<evidence type="ECO:0000313" key="5">
    <source>
        <dbReference type="Proteomes" id="UP000270296"/>
    </source>
</evidence>
<reference evidence="4 5" key="2">
    <citation type="submission" date="2018-11" db="EMBL/GenBank/DDBJ databases">
        <authorList>
            <consortium name="Pathogen Informatics"/>
        </authorList>
    </citation>
    <scope>NUCLEOTIDE SEQUENCE [LARGE SCALE GENOMIC DNA]</scope>
</reference>
<dbReference type="GO" id="GO:0005783">
    <property type="term" value="C:endoplasmic reticulum"/>
    <property type="evidence" value="ECO:0007669"/>
    <property type="project" value="TreeGrafter"/>
</dbReference>
<dbReference type="OrthoDB" id="1026733at2759"/>
<dbReference type="Gene3D" id="3.10.20.90">
    <property type="entry name" value="Phosphatidylinositol 3-kinase Catalytic Subunit, Chain A, domain 1"/>
    <property type="match status" value="1"/>
</dbReference>
<dbReference type="Pfam" id="PF00789">
    <property type="entry name" value="UBX"/>
    <property type="match status" value="1"/>
</dbReference>
<sequence>MALADAKKKLSFLLVYLHSHRHQDTDEFCRSVLSNRKVINFIDSEMLFWACNVDSGEGYKVSLAMRETAYPFLALICLRGRKMMIVLRQQGLCTPWMLIDVLRTAMHDNSVYLNVARQEKADREYNQVLRQQQEAAYLECLYADQLKETQRLEEQRQKEAEDAAVKKEEDRKRFEAEQLKKQKSDLRNSLPPEPQPNRLDSLRISLKFPNDTRFERRFLLGDPVSLLRDVTFSHPNCPENYSVITVYPRKVLFSRNDHLTESTTLKDIGIDGSVSLIVHNNDA</sequence>
<dbReference type="GO" id="GO:0036503">
    <property type="term" value="P:ERAD pathway"/>
    <property type="evidence" value="ECO:0007669"/>
    <property type="project" value="TreeGrafter"/>
</dbReference>
<organism evidence="6">
    <name type="scientific">Soboliphyme baturini</name>
    <dbReference type="NCBI Taxonomy" id="241478"/>
    <lineage>
        <taxon>Eukaryota</taxon>
        <taxon>Metazoa</taxon>
        <taxon>Ecdysozoa</taxon>
        <taxon>Nematoda</taxon>
        <taxon>Enoplea</taxon>
        <taxon>Dorylaimia</taxon>
        <taxon>Dioctophymatida</taxon>
        <taxon>Dioctophymatoidea</taxon>
        <taxon>Soboliphymatidae</taxon>
        <taxon>Soboliphyme</taxon>
    </lineage>
</organism>
<evidence type="ECO:0000313" key="6">
    <source>
        <dbReference type="WBParaSite" id="SBAD_0001021801-mRNA-1"/>
    </source>
</evidence>
<dbReference type="Proteomes" id="UP000270296">
    <property type="component" value="Unassembled WGS sequence"/>
</dbReference>
<dbReference type="PROSITE" id="PS50033">
    <property type="entry name" value="UBX"/>
    <property type="match status" value="1"/>
</dbReference>
<dbReference type="PANTHER" id="PTHR23322:SF1">
    <property type="entry name" value="FAS-ASSOCIATED FACTOR 2"/>
    <property type="match status" value="1"/>
</dbReference>
<dbReference type="InterPro" id="IPR006577">
    <property type="entry name" value="UAS"/>
</dbReference>
<dbReference type="InterPro" id="IPR050730">
    <property type="entry name" value="UBX_domain-protein"/>
</dbReference>
<evidence type="ECO:0000313" key="4">
    <source>
        <dbReference type="EMBL" id="VDP26808.1"/>
    </source>
</evidence>
<dbReference type="InterPro" id="IPR001012">
    <property type="entry name" value="UBX_dom"/>
</dbReference>
<gene>
    <name evidence="4" type="ORF">SBAD_LOCUS9867</name>
</gene>
<dbReference type="GO" id="GO:0043130">
    <property type="term" value="F:ubiquitin binding"/>
    <property type="evidence" value="ECO:0007669"/>
    <property type="project" value="TreeGrafter"/>
</dbReference>
<feature type="domain" description="UBX" evidence="3">
    <location>
        <begin position="197"/>
        <end position="278"/>
    </location>
</feature>
<dbReference type="InterPro" id="IPR029071">
    <property type="entry name" value="Ubiquitin-like_domsf"/>
</dbReference>
<protein>
    <submittedName>
        <fullName evidence="6">UBX domain-containing protein</fullName>
    </submittedName>
</protein>